<dbReference type="InterPro" id="IPR011006">
    <property type="entry name" value="CheY-like_superfamily"/>
</dbReference>
<dbReference type="CDD" id="cd17546">
    <property type="entry name" value="REC_hyHK_CKI1_RcsC-like"/>
    <property type="match status" value="1"/>
</dbReference>
<feature type="domain" description="Response regulatory" evidence="2">
    <location>
        <begin position="2"/>
        <end position="127"/>
    </location>
</feature>
<evidence type="ECO:0000259" key="2">
    <source>
        <dbReference type="PROSITE" id="PS50110"/>
    </source>
</evidence>
<dbReference type="InterPro" id="IPR052048">
    <property type="entry name" value="ST_Response_Regulator"/>
</dbReference>
<reference evidence="4 6" key="2">
    <citation type="submission" date="2019-03" db="EMBL/GenBank/DDBJ databases">
        <title>Genomic Encyclopedia of Type Strains, Phase IV (KMG-IV): sequencing the most valuable type-strain genomes for metagenomic binning, comparative biology and taxonomic classification.</title>
        <authorList>
            <person name="Goeker M."/>
        </authorList>
    </citation>
    <scope>NUCLEOTIDE SEQUENCE [LARGE SCALE GENOMIC DNA]</scope>
    <source>
        <strain evidence="4 6">DSM 101483</strain>
    </source>
</reference>
<keyword evidence="1" id="KW-0597">Phosphoprotein</keyword>
<proteinExistence type="predicted"/>
<dbReference type="Proteomes" id="UP000295506">
    <property type="component" value="Unassembled WGS sequence"/>
</dbReference>
<organism evidence="4 6">
    <name type="scientific">Pseudodesulfovibrio indicus</name>
    <dbReference type="NCBI Taxonomy" id="1716143"/>
    <lineage>
        <taxon>Bacteria</taxon>
        <taxon>Pseudomonadati</taxon>
        <taxon>Thermodesulfobacteriota</taxon>
        <taxon>Desulfovibrionia</taxon>
        <taxon>Desulfovibrionales</taxon>
        <taxon>Desulfovibrionaceae</taxon>
    </lineage>
</organism>
<protein>
    <submittedName>
        <fullName evidence="4">Response regulator receiver protein</fullName>
    </submittedName>
    <submittedName>
        <fullName evidence="3">Two-component system response regulator</fullName>
    </submittedName>
</protein>
<dbReference type="RefSeq" id="WP_066805652.1">
    <property type="nucleotide sequence ID" value="NZ_CAUVXY020000015.1"/>
</dbReference>
<dbReference type="GO" id="GO:0000160">
    <property type="term" value="P:phosphorelay signal transduction system"/>
    <property type="evidence" value="ECO:0007669"/>
    <property type="project" value="InterPro"/>
</dbReference>
<dbReference type="InterPro" id="IPR001789">
    <property type="entry name" value="Sig_transdc_resp-reg_receiver"/>
</dbReference>
<keyword evidence="5" id="KW-1185">Reference proteome</keyword>
<evidence type="ECO:0000256" key="1">
    <source>
        <dbReference type="PROSITE-ProRule" id="PRU00169"/>
    </source>
</evidence>
<name>A0A126QR58_9BACT</name>
<dbReference type="Gene3D" id="3.40.50.2300">
    <property type="match status" value="1"/>
</dbReference>
<dbReference type="Pfam" id="PF00072">
    <property type="entry name" value="Response_reg"/>
    <property type="match status" value="1"/>
</dbReference>
<accession>A0A126QR58</accession>
<dbReference type="SMART" id="SM00448">
    <property type="entry name" value="REC"/>
    <property type="match status" value="1"/>
</dbReference>
<sequence length="131" mass="14940">MRALIVEDEFLSRKVLRSFLLTLFEVDIVVNGREAVEAFKLGHAEKRPYDLILMDIMMPEVDGIEALQKIRNIESENGYKPRAKVIMTTALDDPQTVLKTFYDGEASAYIVKPVAKDKLYAELEKLGLLHK</sequence>
<dbReference type="OrthoDB" id="9790466at2"/>
<feature type="modified residue" description="4-aspartylphosphate" evidence="1">
    <location>
        <position position="55"/>
    </location>
</feature>
<evidence type="ECO:0000313" key="5">
    <source>
        <dbReference type="Proteomes" id="UP000055611"/>
    </source>
</evidence>
<dbReference type="KEGG" id="dej:AWY79_14880"/>
<evidence type="ECO:0000313" key="3">
    <source>
        <dbReference type="EMBL" id="AMK12299.1"/>
    </source>
</evidence>
<dbReference type="PANTHER" id="PTHR43228">
    <property type="entry name" value="TWO-COMPONENT RESPONSE REGULATOR"/>
    <property type="match status" value="1"/>
</dbReference>
<evidence type="ECO:0000313" key="4">
    <source>
        <dbReference type="EMBL" id="TDT90578.1"/>
    </source>
</evidence>
<dbReference type="PANTHER" id="PTHR43228:SF1">
    <property type="entry name" value="TWO-COMPONENT RESPONSE REGULATOR ARR22"/>
    <property type="match status" value="1"/>
</dbReference>
<evidence type="ECO:0000313" key="6">
    <source>
        <dbReference type="Proteomes" id="UP000295506"/>
    </source>
</evidence>
<dbReference type="SUPFAM" id="SSF52172">
    <property type="entry name" value="CheY-like"/>
    <property type="match status" value="1"/>
</dbReference>
<dbReference type="PROSITE" id="PS50110">
    <property type="entry name" value="RESPONSE_REGULATORY"/>
    <property type="match status" value="1"/>
</dbReference>
<dbReference type="Proteomes" id="UP000055611">
    <property type="component" value="Chromosome"/>
</dbReference>
<gene>
    <name evidence="3" type="ORF">AWY79_14880</name>
    <name evidence="4" type="ORF">EDC59_1027</name>
</gene>
<dbReference type="AlphaFoldDB" id="A0A126QR58"/>
<dbReference type="EMBL" id="SOBK01000002">
    <property type="protein sequence ID" value="TDT90578.1"/>
    <property type="molecule type" value="Genomic_DNA"/>
</dbReference>
<reference evidence="3 5" key="1">
    <citation type="journal article" date="2016" name="Front. Microbiol.">
        <title>Genome Sequence of the Piezophilic, Mesophilic Sulfate-Reducing Bacterium Desulfovibrio indicus J2T.</title>
        <authorList>
            <person name="Cao J."/>
            <person name="Maignien L."/>
            <person name="Shao Z."/>
            <person name="Alain K."/>
            <person name="Jebbar M."/>
        </authorList>
    </citation>
    <scope>NUCLEOTIDE SEQUENCE [LARGE SCALE GENOMIC DNA]</scope>
    <source>
        <strain evidence="3 5">J2</strain>
    </source>
</reference>
<dbReference type="EMBL" id="CP014206">
    <property type="protein sequence ID" value="AMK12299.1"/>
    <property type="molecule type" value="Genomic_DNA"/>
</dbReference>